<reference evidence="1 2" key="1">
    <citation type="journal article" date="2016" name="Mol. Biol. Evol.">
        <title>Comparative Genomics of Early-Diverging Mushroom-Forming Fungi Provides Insights into the Origins of Lignocellulose Decay Capabilities.</title>
        <authorList>
            <person name="Nagy L.G."/>
            <person name="Riley R."/>
            <person name="Tritt A."/>
            <person name="Adam C."/>
            <person name="Daum C."/>
            <person name="Floudas D."/>
            <person name="Sun H."/>
            <person name="Yadav J.S."/>
            <person name="Pangilinan J."/>
            <person name="Larsson K.H."/>
            <person name="Matsuura K."/>
            <person name="Barry K."/>
            <person name="Labutti K."/>
            <person name="Kuo R."/>
            <person name="Ohm R.A."/>
            <person name="Bhattacharya S.S."/>
            <person name="Shirouzu T."/>
            <person name="Yoshinaga Y."/>
            <person name="Martin F.M."/>
            <person name="Grigoriev I.V."/>
            <person name="Hibbett D.S."/>
        </authorList>
    </citation>
    <scope>NUCLEOTIDE SEQUENCE [LARGE SCALE GENOMIC DNA]</scope>
    <source>
        <strain evidence="1 2">HHB9708</strain>
    </source>
</reference>
<dbReference type="STRING" id="1314777.A0A164N677"/>
<evidence type="ECO:0000313" key="2">
    <source>
        <dbReference type="Proteomes" id="UP000076722"/>
    </source>
</evidence>
<protein>
    <recommendedName>
        <fullName evidence="3">Fucose-specific lectin</fullName>
    </recommendedName>
</protein>
<gene>
    <name evidence="1" type="ORF">SISNIDRAFT_491059</name>
</gene>
<evidence type="ECO:0000313" key="1">
    <source>
        <dbReference type="EMBL" id="KZS87393.1"/>
    </source>
</evidence>
<accession>A0A164N677</accession>
<name>A0A164N677_9AGAM</name>
<proteinExistence type="predicted"/>
<evidence type="ECO:0008006" key="3">
    <source>
        <dbReference type="Google" id="ProtNLM"/>
    </source>
</evidence>
<dbReference type="EMBL" id="KV419450">
    <property type="protein sequence ID" value="KZS87393.1"/>
    <property type="molecule type" value="Genomic_DNA"/>
</dbReference>
<dbReference type="AlphaFoldDB" id="A0A164N677"/>
<keyword evidence="2" id="KW-1185">Reference proteome</keyword>
<dbReference type="Proteomes" id="UP000076722">
    <property type="component" value="Unassembled WGS sequence"/>
</dbReference>
<organism evidence="1 2">
    <name type="scientific">Sistotremastrum niveocremeum HHB9708</name>
    <dbReference type="NCBI Taxonomy" id="1314777"/>
    <lineage>
        <taxon>Eukaryota</taxon>
        <taxon>Fungi</taxon>
        <taxon>Dikarya</taxon>
        <taxon>Basidiomycota</taxon>
        <taxon>Agaricomycotina</taxon>
        <taxon>Agaricomycetes</taxon>
        <taxon>Sistotremastrales</taxon>
        <taxon>Sistotremastraceae</taxon>
        <taxon>Sertulicium</taxon>
        <taxon>Sertulicium niveocremeum</taxon>
    </lineage>
</organism>
<dbReference type="OrthoDB" id="3353914at2759"/>
<sequence length="359" mass="39317">MSNVHVDSEVMLHMMPAQAITPARRSTAVHDEAHRPLSFPFSSTGLFLAIKSDGQGNHLIVNLSDNGTLFAAFATKGATNYSNVHVLSPISPKDLDLPAAELKKKLLISVGQPQNANITQLHLNASTDGTYPLLVAIYPDQNKNLNLSHIAIAATSWTWTTDLRIPELAKGFIRMTAGKLAIGDGVFILYTVAGKLSLVFSTTEPGPKTIVYLKFPPSGGGLYHFSVDGAMKSGTIVTQLSADRLLDGQVENLFVAQSGTNFTAWWETKHHNSAFQRGKNDGQLVCTAVPLLSSGADAKFPPLLDPTSKSQQLAVMDHNFNLTVYKHSYETPMWNKTPLLTRQYADRDLCLCQWYQDYD</sequence>